<comment type="caution">
    <text evidence="3">The sequence shown here is derived from an EMBL/GenBank/DDBJ whole genome shotgun (WGS) entry which is preliminary data.</text>
</comment>
<evidence type="ECO:0000256" key="1">
    <source>
        <dbReference type="ARBA" id="ARBA00022801"/>
    </source>
</evidence>
<keyword evidence="2" id="KW-1133">Transmembrane helix</keyword>
<keyword evidence="2" id="KW-0472">Membrane</keyword>
<keyword evidence="2" id="KW-0812">Transmembrane</keyword>
<dbReference type="EMBL" id="WJBE01000005">
    <property type="protein sequence ID" value="MBC3899465.1"/>
    <property type="molecule type" value="Genomic_DNA"/>
</dbReference>
<keyword evidence="4" id="KW-1185">Reference proteome</keyword>
<gene>
    <name evidence="3" type="primary">srtB</name>
    <name evidence="3" type="ORF">GH811_07530</name>
</gene>
<accession>A0ABR6YW96</accession>
<dbReference type="InterPro" id="IPR009835">
    <property type="entry name" value="SrtB"/>
</dbReference>
<dbReference type="Proteomes" id="UP000622405">
    <property type="component" value="Unassembled WGS sequence"/>
</dbReference>
<evidence type="ECO:0000313" key="3">
    <source>
        <dbReference type="EMBL" id="MBC3899465.1"/>
    </source>
</evidence>
<dbReference type="InterPro" id="IPR023365">
    <property type="entry name" value="Sortase_dom-sf"/>
</dbReference>
<proteinExistence type="predicted"/>
<sequence length="244" mass="28308">MSFRRKMKLQKSMPRIKIVAVVLLIVVAMGFIIYNFYPKINQTMQKDKIIAVAKENHTEVADRIDFAALLAINPETIGWVQIEGTPLEYPVAQTDNNDYYLSHNFLKEASFEGAIFRDYLSDPVTTRNHVLYGHYMSDESMFGSLWNYQDQAYFKLHPVIQFDQPGNPGDWEIFSVYITEAEYDYRQPSFANDTDFINYMNRLKARSLYDTGVVVSPTDEILTLSTCIYTFDDARFAVHARKIK</sequence>
<name>A0ABR6YW96_9FIRM</name>
<dbReference type="NCBIfam" id="TIGR03064">
    <property type="entry name" value="sortase_srtB"/>
    <property type="match status" value="1"/>
</dbReference>
<feature type="transmembrane region" description="Helical" evidence="2">
    <location>
        <begin position="16"/>
        <end position="37"/>
    </location>
</feature>
<dbReference type="SUPFAM" id="SSF63817">
    <property type="entry name" value="Sortase"/>
    <property type="match status" value="1"/>
</dbReference>
<organism evidence="3 4">
    <name type="scientific">Acetobacterium malicum</name>
    <dbReference type="NCBI Taxonomy" id="52692"/>
    <lineage>
        <taxon>Bacteria</taxon>
        <taxon>Bacillati</taxon>
        <taxon>Bacillota</taxon>
        <taxon>Clostridia</taxon>
        <taxon>Eubacteriales</taxon>
        <taxon>Eubacteriaceae</taxon>
        <taxon>Acetobacterium</taxon>
    </lineage>
</organism>
<dbReference type="Gene3D" id="2.40.260.10">
    <property type="entry name" value="Sortase"/>
    <property type="match status" value="1"/>
</dbReference>
<dbReference type="GO" id="GO:0016787">
    <property type="term" value="F:hydrolase activity"/>
    <property type="evidence" value="ECO:0007669"/>
    <property type="project" value="UniProtKB-KW"/>
</dbReference>
<evidence type="ECO:0000256" key="2">
    <source>
        <dbReference type="SAM" id="Phobius"/>
    </source>
</evidence>
<dbReference type="EC" id="3.4.22.71" evidence="3"/>
<keyword evidence="1 3" id="KW-0378">Hydrolase</keyword>
<reference evidence="3 4" key="1">
    <citation type="journal article" date="2020" name="mSystems">
        <title>Defining Genomic and Predicted Metabolic Features of the Acetobacterium Genus.</title>
        <authorList>
            <person name="Ross D.E."/>
            <person name="Marshall C.W."/>
            <person name="Gulliver D."/>
            <person name="May H.D."/>
            <person name="Norman R.S."/>
        </authorList>
    </citation>
    <scope>NUCLEOTIDE SEQUENCE [LARGE SCALE GENOMIC DNA]</scope>
    <source>
        <strain evidence="3 4">DSM 4132</strain>
    </source>
</reference>
<dbReference type="InterPro" id="IPR005754">
    <property type="entry name" value="Sortase"/>
</dbReference>
<dbReference type="CDD" id="cd05826">
    <property type="entry name" value="Sortase_B"/>
    <property type="match status" value="1"/>
</dbReference>
<protein>
    <submittedName>
        <fullName evidence="3">Class B sortase</fullName>
        <ecNumber evidence="3">3.4.22.71</ecNumber>
    </submittedName>
</protein>
<evidence type="ECO:0000313" key="4">
    <source>
        <dbReference type="Proteomes" id="UP000622405"/>
    </source>
</evidence>
<dbReference type="Pfam" id="PF04203">
    <property type="entry name" value="Sortase"/>
    <property type="match status" value="1"/>
</dbReference>